<feature type="region of interest" description="Disordered" evidence="1">
    <location>
        <begin position="30"/>
        <end position="57"/>
    </location>
</feature>
<sequence>MKNKNLKSLRVITLAALLSVAAVGCSNAQVGSEDATTPATTQTATSTVSSTTSSTATATSTSKASVQDKSNLFSDRDLEQSADLATATPMKLESNQDVTLNKEGIYVLSGEVENVTVVVDAAEEAKVQIALDGVSITNEDSPAIYVKAADKVFVTSTGSKNHMEVSGSYVADGDTNVDAVIFSRADMTLNGTGTLDIVSKKGNGISSKDDLKITGGVYTIQSFADAVEANDAILINDGTITIDSDKDALHSENDEDASKGYIYIEGGTLNISAADDAIRGNSFVQIDGGIINIKTSEEGIEANNIKVNDGQITLYANNDGINASSKVNSDVSIEVNGGTIDVSMASGDTDAFDSNGDLYINGGTINVKAASAFDSDGTAQLNGGNVTVNGEKITQITQSRGGGGGRGGSGGGKGMRQ</sequence>
<proteinExistence type="predicted"/>
<dbReference type="PROSITE" id="PS51257">
    <property type="entry name" value="PROKAR_LIPOPROTEIN"/>
    <property type="match status" value="1"/>
</dbReference>
<keyword evidence="4" id="KW-1185">Reference proteome</keyword>
<evidence type="ECO:0000256" key="1">
    <source>
        <dbReference type="SAM" id="MobiDB-lite"/>
    </source>
</evidence>
<feature type="chain" id="PRO_5045550056" description="Carbohydrate-binding domain-containing protein" evidence="2">
    <location>
        <begin position="29"/>
        <end position="417"/>
    </location>
</feature>
<gene>
    <name evidence="3" type="ORF">PAECIP111891_05613</name>
</gene>
<dbReference type="Pfam" id="PF14262">
    <property type="entry name" value="Cthe_2159"/>
    <property type="match status" value="1"/>
</dbReference>
<dbReference type="RefSeq" id="WP_236291759.1">
    <property type="nucleotide sequence ID" value="NZ_CAKMMW010000023.1"/>
</dbReference>
<protein>
    <recommendedName>
        <fullName evidence="5">Carbohydrate-binding domain-containing protein</fullName>
    </recommendedName>
</protein>
<dbReference type="EMBL" id="CAKMMW010000023">
    <property type="protein sequence ID" value="CAH1224056.1"/>
    <property type="molecule type" value="Genomic_DNA"/>
</dbReference>
<organism evidence="3 4">
    <name type="scientific">Paenibacillus allorhizoplanae</name>
    <dbReference type="NCBI Taxonomy" id="2905648"/>
    <lineage>
        <taxon>Bacteria</taxon>
        <taxon>Bacillati</taxon>
        <taxon>Bacillota</taxon>
        <taxon>Bacilli</taxon>
        <taxon>Bacillales</taxon>
        <taxon>Paenibacillaceae</taxon>
        <taxon>Paenibacillus</taxon>
    </lineage>
</organism>
<dbReference type="Proteomes" id="UP000838821">
    <property type="component" value="Unassembled WGS sequence"/>
</dbReference>
<dbReference type="InterPro" id="IPR025584">
    <property type="entry name" value="Cthe_2159"/>
</dbReference>
<accession>A0ABM9CUK8</accession>
<comment type="caution">
    <text evidence="3">The sequence shown here is derived from an EMBL/GenBank/DDBJ whole genome shotgun (WGS) entry which is preliminary data.</text>
</comment>
<feature type="compositionally biased region" description="Gly residues" evidence="1">
    <location>
        <begin position="400"/>
        <end position="417"/>
    </location>
</feature>
<feature type="compositionally biased region" description="Low complexity" evidence="1">
    <location>
        <begin position="35"/>
        <end position="57"/>
    </location>
</feature>
<feature type="region of interest" description="Disordered" evidence="1">
    <location>
        <begin position="396"/>
        <end position="417"/>
    </location>
</feature>
<evidence type="ECO:0008006" key="5">
    <source>
        <dbReference type="Google" id="ProtNLM"/>
    </source>
</evidence>
<evidence type="ECO:0000313" key="3">
    <source>
        <dbReference type="EMBL" id="CAH1224056.1"/>
    </source>
</evidence>
<name>A0ABM9CUK8_9BACL</name>
<feature type="signal peptide" evidence="2">
    <location>
        <begin position="1"/>
        <end position="28"/>
    </location>
</feature>
<keyword evidence="2" id="KW-0732">Signal</keyword>
<reference evidence="3" key="1">
    <citation type="submission" date="2022-01" db="EMBL/GenBank/DDBJ databases">
        <authorList>
            <person name="Criscuolo A."/>
        </authorList>
    </citation>
    <scope>NUCLEOTIDE SEQUENCE</scope>
    <source>
        <strain evidence="3">CIP111891</strain>
    </source>
</reference>
<evidence type="ECO:0000256" key="2">
    <source>
        <dbReference type="SAM" id="SignalP"/>
    </source>
</evidence>
<evidence type="ECO:0000313" key="4">
    <source>
        <dbReference type="Proteomes" id="UP000838821"/>
    </source>
</evidence>